<dbReference type="STRING" id="1798540.A3B74_02740"/>
<comment type="caution">
    <text evidence="2">The sequence shown here is derived from an EMBL/GenBank/DDBJ whole genome shotgun (WGS) entry which is preliminary data.</text>
</comment>
<keyword evidence="1" id="KW-0472">Membrane</keyword>
<gene>
    <name evidence="2" type="ORF">A3B74_02740</name>
</gene>
<dbReference type="AlphaFoldDB" id="A0A1G2ASM2"/>
<dbReference type="Proteomes" id="UP000177165">
    <property type="component" value="Unassembled WGS sequence"/>
</dbReference>
<name>A0A1G2ASM2_9BACT</name>
<proteinExistence type="predicted"/>
<keyword evidence="1" id="KW-0812">Transmembrane</keyword>
<protein>
    <recommendedName>
        <fullName evidence="4">Type IV pilus modification protein PilV</fullName>
    </recommendedName>
</protein>
<sequence>MHHDIKKFSKVAAQKANTTQTGQTLLEVIIAIGVITVGIIGTIALVITSTKAGNVSQNELIATNLAREGIEVARSIRDNNWLAIEANTPGVTWDQDLFDPAAPGGGLAGFTAIPLFDADNNQWSLDFDANDFITTCTDHTCTQVFRTQDQLHQYADALPPGTSEVPFARLVTLRPICRDENNAEALLEDSSKVCADLANQNGLGAQVKKVGVEIESQVRYRVEQEEATYTLVDRVYNWKPGVVDE</sequence>
<evidence type="ECO:0000313" key="2">
    <source>
        <dbReference type="EMBL" id="OGY79665.1"/>
    </source>
</evidence>
<keyword evidence="1" id="KW-1133">Transmembrane helix</keyword>
<reference evidence="2 3" key="1">
    <citation type="journal article" date="2016" name="Nat. Commun.">
        <title>Thousands of microbial genomes shed light on interconnected biogeochemical processes in an aquifer system.</title>
        <authorList>
            <person name="Anantharaman K."/>
            <person name="Brown C.T."/>
            <person name="Hug L.A."/>
            <person name="Sharon I."/>
            <person name="Castelle C.J."/>
            <person name="Probst A.J."/>
            <person name="Thomas B.C."/>
            <person name="Singh A."/>
            <person name="Wilkins M.J."/>
            <person name="Karaoz U."/>
            <person name="Brodie E.L."/>
            <person name="Williams K.H."/>
            <person name="Hubbard S.S."/>
            <person name="Banfield J.F."/>
        </authorList>
    </citation>
    <scope>NUCLEOTIDE SEQUENCE [LARGE SCALE GENOMIC DNA]</scope>
</reference>
<evidence type="ECO:0008006" key="4">
    <source>
        <dbReference type="Google" id="ProtNLM"/>
    </source>
</evidence>
<accession>A0A1G2ASM2</accession>
<feature type="transmembrane region" description="Helical" evidence="1">
    <location>
        <begin position="25"/>
        <end position="47"/>
    </location>
</feature>
<evidence type="ECO:0000313" key="3">
    <source>
        <dbReference type="Proteomes" id="UP000177165"/>
    </source>
</evidence>
<dbReference type="EMBL" id="MHKB01000008">
    <property type="protein sequence ID" value="OGY79665.1"/>
    <property type="molecule type" value="Genomic_DNA"/>
</dbReference>
<evidence type="ECO:0000256" key="1">
    <source>
        <dbReference type="SAM" id="Phobius"/>
    </source>
</evidence>
<organism evidence="2 3">
    <name type="scientific">Candidatus Kerfeldbacteria bacterium RIFCSPHIGHO2_02_FULL_42_14</name>
    <dbReference type="NCBI Taxonomy" id="1798540"/>
    <lineage>
        <taxon>Bacteria</taxon>
        <taxon>Candidatus Kerfeldiibacteriota</taxon>
    </lineage>
</organism>